<proteinExistence type="inferred from homology"/>
<accession>A0A2D0IV52</accession>
<protein>
    <submittedName>
        <fullName evidence="4">Rhs element Vgr family protein</fullName>
    </submittedName>
</protein>
<dbReference type="NCBIfam" id="TIGR03361">
    <property type="entry name" value="VI_Rhs_Vgr"/>
    <property type="match status" value="1"/>
</dbReference>
<evidence type="ECO:0000313" key="4">
    <source>
        <dbReference type="EMBL" id="PHM25806.1"/>
    </source>
</evidence>
<dbReference type="PANTHER" id="PTHR32305:SF11">
    <property type="entry name" value="TYPE VI SECRETION SYSTEM SPIKE PROTEIN VGRG3"/>
    <property type="match status" value="1"/>
</dbReference>
<dbReference type="RefSeq" id="WP_099136667.1">
    <property type="nucleotide sequence ID" value="NZ_CAWNNJ010000079.1"/>
</dbReference>
<organism evidence="4 5">
    <name type="scientific">Xenorhabdus budapestensis</name>
    <dbReference type="NCBI Taxonomy" id="290110"/>
    <lineage>
        <taxon>Bacteria</taxon>
        <taxon>Pseudomonadati</taxon>
        <taxon>Pseudomonadota</taxon>
        <taxon>Gammaproteobacteria</taxon>
        <taxon>Enterobacterales</taxon>
        <taxon>Morganellaceae</taxon>
        <taxon>Xenorhabdus</taxon>
    </lineage>
</organism>
<feature type="domain" description="Gp5/Type VI secretion system Vgr C-terminal trimerisation" evidence="3">
    <location>
        <begin position="490"/>
        <end position="593"/>
    </location>
</feature>
<evidence type="ECO:0000313" key="5">
    <source>
        <dbReference type="Proteomes" id="UP000225833"/>
    </source>
</evidence>
<dbReference type="InterPro" id="IPR054030">
    <property type="entry name" value="Gp5_Vgr_C"/>
</dbReference>
<dbReference type="SUPFAM" id="SSF69279">
    <property type="entry name" value="Phage tail proteins"/>
    <property type="match status" value="2"/>
</dbReference>
<dbReference type="Pfam" id="PF04717">
    <property type="entry name" value="Phage_base_V"/>
    <property type="match status" value="1"/>
</dbReference>
<dbReference type="InterPro" id="IPR017847">
    <property type="entry name" value="T6SS_RhsGE_Vgr_subset"/>
</dbReference>
<sequence length="677" mass="76607">MNRVIDKISQRLDRSGLVFTLITENLPEQTFAVVDFSLHESLSSLFRLEATLTCKTPNLVSQKPGINVADVLDRNAAFAVHRNGQIERQITGMVTHFSHMSTGRHTSHYHITIQPLLWRASLRVNSRIFQNQSVMDIVETLLKENGVRNATFLVGYKHPPREFCVQYDESDLAFMQRLLADEGIFYYFTFDQEQHEQRIVFHDSCLSLNNVITVPYRPEADVTGSTTSIQQVSWSEQVGVATVTTKDRTFKNPRMNREFWYEGHNLANQRTLKNYHYYDFPSRYKDENLGQQVSQYRLEYLRRDTQLGNGNGDCFAMWPGQLVNFEDHPNETLNDQWQLIQITHSGQQPQADETQHSGSGTWLSNQFTFTSRKNSYRPSPYPKPKMEGPHIATVVGPEGEEIFCDEYGRVRIQFDWDRYGKLDDSSSCWVRVSQAWAGTLMGMIAIPRIGHEVLVDFIHGDPDQPIIVGRAYHANNLPPNRLPMAKTQMSIRSKTHKGQGFNELRFEDEKDREEVFIHAQKNLAIQVLNSRDERINYNRTTSIGHDDELVIANNRKVTVEGQQEHKTAGSYLEQIDGDRALQIKGDLSEKIQGIVSIDAQGDLTLQSGSKLTLRVGGSFVVLHAGGIDIKGAAINLNSGGSPGDLLAPANPAILLAAASEGSMFVAHCPLKDKENQQ</sequence>
<dbReference type="Gene3D" id="2.40.50.230">
    <property type="entry name" value="Gp5 N-terminal domain"/>
    <property type="match status" value="1"/>
</dbReference>
<evidence type="ECO:0000256" key="1">
    <source>
        <dbReference type="ARBA" id="ARBA00005558"/>
    </source>
</evidence>
<evidence type="ECO:0000259" key="2">
    <source>
        <dbReference type="Pfam" id="PF04717"/>
    </source>
</evidence>
<dbReference type="InterPro" id="IPR006531">
    <property type="entry name" value="Gp5/Vgr_OB"/>
</dbReference>
<dbReference type="Gene3D" id="2.30.110.50">
    <property type="match status" value="1"/>
</dbReference>
<dbReference type="InterPro" id="IPR006533">
    <property type="entry name" value="T6SS_Vgr_RhsGE"/>
</dbReference>
<evidence type="ECO:0000259" key="3">
    <source>
        <dbReference type="Pfam" id="PF22178"/>
    </source>
</evidence>
<dbReference type="InterPro" id="IPR037026">
    <property type="entry name" value="Vgr_OB-fold_dom_sf"/>
</dbReference>
<gene>
    <name evidence="4" type="ORF">Xbud_02875</name>
</gene>
<dbReference type="Pfam" id="PF05954">
    <property type="entry name" value="Phage_GPD"/>
    <property type="match status" value="1"/>
</dbReference>
<name>A0A2D0IV52_XENBU</name>
<dbReference type="Pfam" id="PF22178">
    <property type="entry name" value="Gp5_trimer_C"/>
    <property type="match status" value="1"/>
</dbReference>
<feature type="domain" description="Gp5/Type VI secretion system Vgr protein OB-fold" evidence="2">
    <location>
        <begin position="407"/>
        <end position="472"/>
    </location>
</feature>
<dbReference type="Gene3D" id="4.10.220.110">
    <property type="match status" value="1"/>
</dbReference>
<dbReference type="AlphaFoldDB" id="A0A2D0IV52"/>
<comment type="similarity">
    <text evidence="1">Belongs to the VgrG protein family.</text>
</comment>
<comment type="caution">
    <text evidence="4">The sequence shown here is derived from an EMBL/GenBank/DDBJ whole genome shotgun (WGS) entry which is preliminary data.</text>
</comment>
<reference evidence="4 5" key="1">
    <citation type="journal article" date="2017" name="Nat. Microbiol.">
        <title>Natural product diversity associated with the nematode symbionts Photorhabdus and Xenorhabdus.</title>
        <authorList>
            <person name="Tobias N.J."/>
            <person name="Wolff H."/>
            <person name="Djahanschiri B."/>
            <person name="Grundmann F."/>
            <person name="Kronenwerth M."/>
            <person name="Shi Y.M."/>
            <person name="Simonyi S."/>
            <person name="Grun P."/>
            <person name="Shapiro-Ilan D."/>
            <person name="Pidot S.J."/>
            <person name="Stinear T.P."/>
            <person name="Ebersberger I."/>
            <person name="Bode H.B."/>
        </authorList>
    </citation>
    <scope>NUCLEOTIDE SEQUENCE [LARGE SCALE GENOMIC DNA]</scope>
    <source>
        <strain evidence="4 5">DSM 16342</strain>
    </source>
</reference>
<dbReference type="SUPFAM" id="SSF69255">
    <property type="entry name" value="gp5 N-terminal domain-like"/>
    <property type="match status" value="1"/>
</dbReference>
<dbReference type="InterPro" id="IPR050708">
    <property type="entry name" value="T6SS_VgrG/RHS"/>
</dbReference>
<dbReference type="SUPFAM" id="SSF69349">
    <property type="entry name" value="Phage fibre proteins"/>
    <property type="match status" value="1"/>
</dbReference>
<dbReference type="PANTHER" id="PTHR32305">
    <property type="match status" value="1"/>
</dbReference>
<dbReference type="Proteomes" id="UP000225833">
    <property type="component" value="Unassembled WGS sequence"/>
</dbReference>
<dbReference type="NCBIfam" id="TIGR01646">
    <property type="entry name" value="vgr_GE"/>
    <property type="match status" value="1"/>
</dbReference>
<dbReference type="OrthoDB" id="6710627at2"/>
<dbReference type="Gene3D" id="3.55.50.10">
    <property type="entry name" value="Baseplate protein-like domains"/>
    <property type="match status" value="1"/>
</dbReference>
<dbReference type="EMBL" id="NIBS01000017">
    <property type="protein sequence ID" value="PHM25806.1"/>
    <property type="molecule type" value="Genomic_DNA"/>
</dbReference>